<dbReference type="Gene3D" id="3.40.50.1820">
    <property type="entry name" value="alpha/beta hydrolase"/>
    <property type="match status" value="1"/>
</dbReference>
<dbReference type="PANTHER" id="PTHR46623">
    <property type="entry name" value="CARBOXYMETHYLENEBUTENOLIDASE-RELATED"/>
    <property type="match status" value="1"/>
</dbReference>
<evidence type="ECO:0000259" key="1">
    <source>
        <dbReference type="Pfam" id="PF01738"/>
    </source>
</evidence>
<dbReference type="InterPro" id="IPR051049">
    <property type="entry name" value="Dienelactone_hydrolase-like"/>
</dbReference>
<sequence>MGGMTKIETLEGDQMFGAYRAAPEGEAKAAIIVIQEIFGVNPGIRSKCDHWASLGYLALAPDLFWRLKPGVELDPDVEEEFKTALALMGKFDQDEGIRDIEATIHAAREELDGGEGRPKVGCVGYCLGGRLAFMTAARTDIDASVGYYGVGIDGLIGESHAIAHPVLLHVPTGDHFVLPEAQAAMHAGLDDHPKVTLYDYEGLDHGFATETGNRRDEAGATLADSRTEAFFAEHL</sequence>
<organism evidence="2 3">
    <name type="scientific">Parasphingopyxis marina</name>
    <dbReference type="NCBI Taxonomy" id="2761622"/>
    <lineage>
        <taxon>Bacteria</taxon>
        <taxon>Pseudomonadati</taxon>
        <taxon>Pseudomonadota</taxon>
        <taxon>Alphaproteobacteria</taxon>
        <taxon>Sphingomonadales</taxon>
        <taxon>Sphingomonadaceae</taxon>
        <taxon>Parasphingopyxis</taxon>
    </lineage>
</organism>
<dbReference type="GO" id="GO:0016787">
    <property type="term" value="F:hydrolase activity"/>
    <property type="evidence" value="ECO:0007669"/>
    <property type="project" value="UniProtKB-KW"/>
</dbReference>
<dbReference type="Pfam" id="PF01738">
    <property type="entry name" value="DLH"/>
    <property type="match status" value="1"/>
</dbReference>
<feature type="domain" description="Dienelactone hydrolase" evidence="1">
    <location>
        <begin position="16"/>
        <end position="234"/>
    </location>
</feature>
<reference evidence="2 3" key="1">
    <citation type="submission" date="2020-08" db="EMBL/GenBank/DDBJ databases">
        <title>Draft genome sequence of Parasphingopyxis sp. GrpM-11.</title>
        <authorList>
            <person name="Oh J."/>
            <person name="Roh D.-H."/>
        </authorList>
    </citation>
    <scope>NUCLEOTIDE SEQUENCE [LARGE SCALE GENOMIC DNA]</scope>
    <source>
        <strain evidence="2 3">GrpM-11</strain>
    </source>
</reference>
<accession>A0A842HVK7</accession>
<comment type="caution">
    <text evidence="2">The sequence shown here is derived from an EMBL/GenBank/DDBJ whole genome shotgun (WGS) entry which is preliminary data.</text>
</comment>
<proteinExistence type="predicted"/>
<dbReference type="RefSeq" id="WP_185799585.1">
    <property type="nucleotide sequence ID" value="NZ_JACJVJ010000001.1"/>
</dbReference>
<gene>
    <name evidence="2" type="ORF">H6P80_01520</name>
</gene>
<keyword evidence="3" id="KW-1185">Reference proteome</keyword>
<dbReference type="AlphaFoldDB" id="A0A842HVK7"/>
<evidence type="ECO:0000313" key="2">
    <source>
        <dbReference type="EMBL" id="MBC2776289.1"/>
    </source>
</evidence>
<name>A0A842HVK7_9SPHN</name>
<dbReference type="InterPro" id="IPR002925">
    <property type="entry name" value="Dienelactn_hydro"/>
</dbReference>
<keyword evidence="2" id="KW-0378">Hydrolase</keyword>
<dbReference type="SUPFAM" id="SSF53474">
    <property type="entry name" value="alpha/beta-Hydrolases"/>
    <property type="match status" value="1"/>
</dbReference>
<dbReference type="Proteomes" id="UP000564378">
    <property type="component" value="Unassembled WGS sequence"/>
</dbReference>
<evidence type="ECO:0000313" key="3">
    <source>
        <dbReference type="Proteomes" id="UP000564378"/>
    </source>
</evidence>
<dbReference type="EMBL" id="JACJVJ010000001">
    <property type="protein sequence ID" value="MBC2776289.1"/>
    <property type="molecule type" value="Genomic_DNA"/>
</dbReference>
<dbReference type="InterPro" id="IPR029058">
    <property type="entry name" value="AB_hydrolase_fold"/>
</dbReference>
<dbReference type="PANTHER" id="PTHR46623:SF6">
    <property type="entry name" value="ALPHA_BETA-HYDROLASES SUPERFAMILY PROTEIN"/>
    <property type="match status" value="1"/>
</dbReference>
<protein>
    <submittedName>
        <fullName evidence="2">Dienelactone hydrolase family protein</fullName>
    </submittedName>
</protein>